<dbReference type="Gene3D" id="3.90.70.10">
    <property type="entry name" value="Cysteine proteinases"/>
    <property type="match status" value="1"/>
</dbReference>
<dbReference type="Pfam" id="PF03412">
    <property type="entry name" value="Peptidase_C39"/>
    <property type="match status" value="1"/>
</dbReference>
<evidence type="ECO:0000256" key="5">
    <source>
        <dbReference type="ARBA" id="ARBA00022927"/>
    </source>
</evidence>
<dbReference type="InterPro" id="IPR003593">
    <property type="entry name" value="AAA+_ATPase"/>
</dbReference>
<keyword evidence="6 9" id="KW-1133">Transmembrane helix</keyword>
<dbReference type="SUPFAM" id="SSF52540">
    <property type="entry name" value="P-loop containing nucleoside triphosphate hydrolases"/>
    <property type="match status" value="1"/>
</dbReference>
<feature type="domain" description="ABC transporter" evidence="10">
    <location>
        <begin position="478"/>
        <end position="713"/>
    </location>
</feature>
<feature type="transmembrane region" description="Helical" evidence="9">
    <location>
        <begin position="160"/>
        <end position="182"/>
    </location>
</feature>
<dbReference type="PROSITE" id="PS50929">
    <property type="entry name" value="ABC_TM1F"/>
    <property type="match status" value="1"/>
</dbReference>
<dbReference type="InterPro" id="IPR005074">
    <property type="entry name" value="Peptidase_C39"/>
</dbReference>
<evidence type="ECO:0000256" key="2">
    <source>
        <dbReference type="ARBA" id="ARBA00022692"/>
    </source>
</evidence>
<evidence type="ECO:0000256" key="4">
    <source>
        <dbReference type="ARBA" id="ARBA00022840"/>
    </source>
</evidence>
<evidence type="ECO:0000259" key="10">
    <source>
        <dbReference type="PROSITE" id="PS50893"/>
    </source>
</evidence>
<evidence type="ECO:0000313" key="14">
    <source>
        <dbReference type="Proteomes" id="UP000708576"/>
    </source>
</evidence>
<dbReference type="Gene3D" id="1.20.1560.10">
    <property type="entry name" value="ABC transporter type 1, transmembrane domain"/>
    <property type="match status" value="1"/>
</dbReference>
<keyword evidence="7 9" id="KW-0472">Membrane</keyword>
<evidence type="ECO:0000256" key="1">
    <source>
        <dbReference type="ARBA" id="ARBA00004651"/>
    </source>
</evidence>
<dbReference type="InterPro" id="IPR011527">
    <property type="entry name" value="ABC1_TM_dom"/>
</dbReference>
<dbReference type="PANTHER" id="PTHR24221">
    <property type="entry name" value="ATP-BINDING CASSETTE SUB-FAMILY B"/>
    <property type="match status" value="1"/>
</dbReference>
<comment type="caution">
    <text evidence="13">The sequence shown here is derived from an EMBL/GenBank/DDBJ whole genome shotgun (WGS) entry which is preliminary data.</text>
</comment>
<dbReference type="Proteomes" id="UP000708576">
    <property type="component" value="Unassembled WGS sequence"/>
</dbReference>
<feature type="transmembrane region" description="Helical" evidence="9">
    <location>
        <begin position="275"/>
        <end position="296"/>
    </location>
</feature>
<evidence type="ECO:0000256" key="7">
    <source>
        <dbReference type="ARBA" id="ARBA00023136"/>
    </source>
</evidence>
<evidence type="ECO:0000259" key="11">
    <source>
        <dbReference type="PROSITE" id="PS50929"/>
    </source>
</evidence>
<keyword evidence="5" id="KW-0813">Transport</keyword>
<dbReference type="SMART" id="SM00382">
    <property type="entry name" value="AAA"/>
    <property type="match status" value="1"/>
</dbReference>
<dbReference type="InterPro" id="IPR003439">
    <property type="entry name" value="ABC_transporter-like_ATP-bd"/>
</dbReference>
<dbReference type="PROSITE" id="PS50990">
    <property type="entry name" value="PEPTIDASE_C39"/>
    <property type="match status" value="1"/>
</dbReference>
<sequence>MSIKVQQYDHADCGAACLASVASFYKLKLRLWKIRELAGTNLSGTSAYGILKAAETIGFEAKGIQISKDDLPEIPLPSIAHLKLPEGGHHYVVIYKVGKRKIKIMDPAEGRLINMPLSNFIDLWTGITILLIPSIDFQQGVHKESAAKKLWNLVRPHNHILLQSGIGALAFSTLGISTAIYIQKLTDFVLVGHNINLLNLMGILMILVIIFQLLLGMLQSWFVLQVGQNIDSTLITGYFQHLLKLPQRFFDSMRVGELISRVNDAIKIRNFINQVAVEATVDLLIILVAFLVMAIINWKLSLLTLTVTPIYVLVFLLTNKANRKIERDKMKKTAKLEVQLVESLKAAKTIKQMGAEDYFIAKTETRLMEVLEEVYRSGKVDILSSYNLLSINRLITIAILWIGALSVINQQLTPGQLMSFFAITSFFTGPVSRLLGMNKTIQGAVIATDRLFEILDLKRETDDRNSYNKLEELIIGDIKFKDVEFQYTLEQELFKNLSFTINKGCITALVGDSGSGKSTIGYLLQGLYPISSGAISIGHADINNVEHTQLRKAVGVVPQNIELFAGNLIENIALGDYSPDMNRIYEIIDLLNLHDIIDNLPEGLNTWLGENANQLSGGQRQRLAIARMLYLNPEIYVFDEATSFLDDRTETGIKNLILDLKKKGKTIIMVAHRMSTINIAEQILVFEKGKVIESGNYNDLISLNGRFFEMVQHHRKS</sequence>
<feature type="transmembrane region" description="Helical" evidence="9">
    <location>
        <begin position="302"/>
        <end position="322"/>
    </location>
</feature>
<dbReference type="PROSITE" id="PS50893">
    <property type="entry name" value="ABC_TRANSPORTER_2"/>
    <property type="match status" value="1"/>
</dbReference>
<name>A0ABS5JY05_9BACT</name>
<keyword evidence="2 9" id="KW-0812">Transmembrane</keyword>
<comment type="subcellular location">
    <subcellularLocation>
        <location evidence="1">Cell membrane</location>
        <topology evidence="1">Multi-pass membrane protein</topology>
    </subcellularLocation>
</comment>
<dbReference type="EMBL" id="JAGUCO010000014">
    <property type="protein sequence ID" value="MBS2099756.1"/>
    <property type="molecule type" value="Genomic_DNA"/>
</dbReference>
<feature type="transmembrane region" description="Helical" evidence="9">
    <location>
        <begin position="202"/>
        <end position="224"/>
    </location>
</feature>
<dbReference type="SUPFAM" id="SSF90123">
    <property type="entry name" value="ABC transporter transmembrane region"/>
    <property type="match status" value="1"/>
</dbReference>
<protein>
    <submittedName>
        <fullName evidence="13">Peptidase domain-containing ABC transporter</fullName>
    </submittedName>
</protein>
<dbReference type="Gene3D" id="3.40.50.300">
    <property type="entry name" value="P-loop containing nucleotide triphosphate hydrolases"/>
    <property type="match status" value="1"/>
</dbReference>
<dbReference type="RefSeq" id="WP_212216999.1">
    <property type="nucleotide sequence ID" value="NZ_JAGUCO010000014.1"/>
</dbReference>
<feature type="transmembrane region" description="Helical" evidence="9">
    <location>
        <begin position="386"/>
        <end position="405"/>
    </location>
</feature>
<evidence type="ECO:0000256" key="9">
    <source>
        <dbReference type="SAM" id="Phobius"/>
    </source>
</evidence>
<keyword evidence="14" id="KW-1185">Reference proteome</keyword>
<dbReference type="PROSITE" id="PS00211">
    <property type="entry name" value="ABC_TRANSPORTER_1"/>
    <property type="match status" value="1"/>
</dbReference>
<dbReference type="Pfam" id="PF00005">
    <property type="entry name" value="ABC_tran"/>
    <property type="match status" value="1"/>
</dbReference>
<dbReference type="InterPro" id="IPR017871">
    <property type="entry name" value="ABC_transporter-like_CS"/>
</dbReference>
<evidence type="ECO:0000256" key="8">
    <source>
        <dbReference type="ARBA" id="ARBA00043264"/>
    </source>
</evidence>
<proteinExistence type="predicted"/>
<gene>
    <name evidence="13" type="ORF">KEM10_15790</name>
</gene>
<evidence type="ECO:0000259" key="12">
    <source>
        <dbReference type="PROSITE" id="PS50990"/>
    </source>
</evidence>
<reference evidence="13 14" key="1">
    <citation type="journal article" date="2015" name="Int. J. Syst. Evol. Microbiol.">
        <title>Carboxylicivirga linearis sp. nov., isolated from a sea cucumber culture pond.</title>
        <authorList>
            <person name="Wang F.Q."/>
            <person name="Zhou Y.X."/>
            <person name="Lin X.Z."/>
            <person name="Chen G.J."/>
            <person name="Du Z.J."/>
        </authorList>
    </citation>
    <scope>NUCLEOTIDE SEQUENCE [LARGE SCALE GENOMIC DNA]</scope>
    <source>
        <strain evidence="13 14">FB218</strain>
    </source>
</reference>
<evidence type="ECO:0000256" key="6">
    <source>
        <dbReference type="ARBA" id="ARBA00022989"/>
    </source>
</evidence>
<dbReference type="CDD" id="cd02418">
    <property type="entry name" value="Peptidase_C39B"/>
    <property type="match status" value="1"/>
</dbReference>
<dbReference type="CDD" id="cd18570">
    <property type="entry name" value="ABC_6TM_PCAT1_LagD_like"/>
    <property type="match status" value="1"/>
</dbReference>
<dbReference type="InterPro" id="IPR039421">
    <property type="entry name" value="Type_1_exporter"/>
</dbReference>
<dbReference type="InterPro" id="IPR036640">
    <property type="entry name" value="ABC1_TM_sf"/>
</dbReference>
<accession>A0ABS5JY05</accession>
<keyword evidence="4" id="KW-0067">ATP-binding</keyword>
<evidence type="ECO:0000256" key="3">
    <source>
        <dbReference type="ARBA" id="ARBA00022741"/>
    </source>
</evidence>
<organism evidence="13 14">
    <name type="scientific">Carboxylicivirga linearis</name>
    <dbReference type="NCBI Taxonomy" id="1628157"/>
    <lineage>
        <taxon>Bacteria</taxon>
        <taxon>Pseudomonadati</taxon>
        <taxon>Bacteroidota</taxon>
        <taxon>Bacteroidia</taxon>
        <taxon>Marinilabiliales</taxon>
        <taxon>Marinilabiliaceae</taxon>
        <taxon>Carboxylicivirga</taxon>
    </lineage>
</organism>
<keyword evidence="5" id="KW-0653">Protein transport</keyword>
<feature type="domain" description="Peptidase C39" evidence="12">
    <location>
        <begin position="7"/>
        <end position="131"/>
    </location>
</feature>
<dbReference type="Pfam" id="PF00664">
    <property type="entry name" value="ABC_membrane"/>
    <property type="match status" value="1"/>
</dbReference>
<keyword evidence="3" id="KW-0547">Nucleotide-binding</keyword>
<feature type="domain" description="ABC transmembrane type-1" evidence="11">
    <location>
        <begin position="164"/>
        <end position="443"/>
    </location>
</feature>
<keyword evidence="8" id="KW-0080">Bacteriocin transport</keyword>
<dbReference type="InterPro" id="IPR027417">
    <property type="entry name" value="P-loop_NTPase"/>
</dbReference>
<dbReference type="PANTHER" id="PTHR24221:SF654">
    <property type="entry name" value="ATP-BINDING CASSETTE SUB-FAMILY B MEMBER 6"/>
    <property type="match status" value="1"/>
</dbReference>
<evidence type="ECO:0000313" key="13">
    <source>
        <dbReference type="EMBL" id="MBS2099756.1"/>
    </source>
</evidence>